<feature type="region of interest" description="Disordered" evidence="1">
    <location>
        <begin position="169"/>
        <end position="200"/>
    </location>
</feature>
<keyword evidence="3" id="KW-1185">Reference proteome</keyword>
<sequence>MEQPHHGSPTHDDQEAPLDADHLRRALDEQGGLLTGPDVSDVVRARVRRVLDSTRDLLELSAEEPVREVAGRAVAWVAESVGAFQRLPRAFASGHAVLGEHAPLLRTVDQLDLLGLTLDRAYDGARRGDGQAVRGQLDVLLERFPARTRPASLAEPVGICPEDLDDGVVHDHGLEVGEDGIPRLPVPDQPDPDHETQEVG</sequence>
<evidence type="ECO:0000313" key="3">
    <source>
        <dbReference type="Proteomes" id="UP000253790"/>
    </source>
</evidence>
<dbReference type="Proteomes" id="UP000253790">
    <property type="component" value="Chromosome"/>
</dbReference>
<accession>A0A345NL04</accession>
<evidence type="ECO:0000256" key="1">
    <source>
        <dbReference type="SAM" id="MobiDB-lite"/>
    </source>
</evidence>
<dbReference type="KEGG" id="orn:DV701_05870"/>
<reference evidence="2 3" key="1">
    <citation type="submission" date="2018-07" db="EMBL/GenBank/DDBJ databases">
        <title>Complete genome sequencing of Ornithinimicrobium sp. AMA3305.</title>
        <authorList>
            <person name="Bae J.-W."/>
        </authorList>
    </citation>
    <scope>NUCLEOTIDE SEQUENCE [LARGE SCALE GENOMIC DNA]</scope>
    <source>
        <strain evidence="2 3">AMA3305</strain>
    </source>
</reference>
<name>A0A345NL04_9MICO</name>
<dbReference type="EMBL" id="CP031229">
    <property type="protein sequence ID" value="AXH95712.1"/>
    <property type="molecule type" value="Genomic_DNA"/>
</dbReference>
<evidence type="ECO:0000313" key="2">
    <source>
        <dbReference type="EMBL" id="AXH95712.1"/>
    </source>
</evidence>
<protein>
    <submittedName>
        <fullName evidence="2">Uncharacterized protein</fullName>
    </submittedName>
</protein>
<gene>
    <name evidence="2" type="ORF">DV701_05870</name>
</gene>
<organism evidence="2 3">
    <name type="scientific">Ornithinimicrobium avium</name>
    <dbReference type="NCBI Taxonomy" id="2283195"/>
    <lineage>
        <taxon>Bacteria</taxon>
        <taxon>Bacillati</taxon>
        <taxon>Actinomycetota</taxon>
        <taxon>Actinomycetes</taxon>
        <taxon>Micrococcales</taxon>
        <taxon>Ornithinimicrobiaceae</taxon>
        <taxon>Ornithinimicrobium</taxon>
    </lineage>
</organism>
<dbReference type="OrthoDB" id="67304at2"/>
<proteinExistence type="predicted"/>
<dbReference type="AlphaFoldDB" id="A0A345NL04"/>
<dbReference type="RefSeq" id="WP_114927477.1">
    <property type="nucleotide sequence ID" value="NZ_CP031229.1"/>
</dbReference>
<feature type="compositionally biased region" description="Basic and acidic residues" evidence="1">
    <location>
        <begin position="191"/>
        <end position="200"/>
    </location>
</feature>